<dbReference type="CDD" id="cd01949">
    <property type="entry name" value="GGDEF"/>
    <property type="match status" value="1"/>
</dbReference>
<protein>
    <recommendedName>
        <fullName evidence="1">diguanylate cyclase</fullName>
        <ecNumber evidence="1">2.7.7.65</ecNumber>
    </recommendedName>
</protein>
<dbReference type="Pfam" id="PF00990">
    <property type="entry name" value="GGDEF"/>
    <property type="match status" value="1"/>
</dbReference>
<dbReference type="PANTHER" id="PTHR45138:SF9">
    <property type="entry name" value="DIGUANYLATE CYCLASE DGCM-RELATED"/>
    <property type="match status" value="1"/>
</dbReference>
<feature type="transmembrane region" description="Helical" evidence="3">
    <location>
        <begin position="12"/>
        <end position="32"/>
    </location>
</feature>
<dbReference type="PANTHER" id="PTHR45138">
    <property type="entry name" value="REGULATORY COMPONENTS OF SENSORY TRANSDUCTION SYSTEM"/>
    <property type="match status" value="1"/>
</dbReference>
<dbReference type="InterPro" id="IPR029787">
    <property type="entry name" value="Nucleotide_cyclase"/>
</dbReference>
<keyword evidence="3" id="KW-0472">Membrane</keyword>
<evidence type="ECO:0000256" key="3">
    <source>
        <dbReference type="SAM" id="Phobius"/>
    </source>
</evidence>
<keyword evidence="3" id="KW-0812">Transmembrane</keyword>
<accession>A0A6S6Z7J7</accession>
<dbReference type="InterPro" id="IPR050469">
    <property type="entry name" value="Diguanylate_Cyclase"/>
</dbReference>
<evidence type="ECO:0000256" key="2">
    <source>
        <dbReference type="ARBA" id="ARBA00034247"/>
    </source>
</evidence>
<dbReference type="Gene3D" id="3.30.70.270">
    <property type="match status" value="1"/>
</dbReference>
<dbReference type="NCBIfam" id="TIGR00254">
    <property type="entry name" value="GGDEF"/>
    <property type="match status" value="1"/>
</dbReference>
<dbReference type="InterPro" id="IPR000160">
    <property type="entry name" value="GGDEF_dom"/>
</dbReference>
<sequence length="380" mass="42060">MVGSQVRVTLSLIAPALLLIFGLTFLAIWFFFQRKRFLLHLAAGCMTFACGAISQVLYVPRDTGLNALVSGFLYTAAGCLVVQGVLERARIRVPWAAFGLYAAAIMGALWYFFYIDRNLLVRVYVLNAGFGLLFCFAAWRMRRSSRQRPIDKALFFVVLLFGLHFLPRTLLSMGTLAPQGALAFADSPFWQMLQLSLAVFSVALALTLLVAIAADAIDDVRKEGDKDWLTGVYNRRGFEARVRSLISNGNAAVALIVCDVDNFKRINDLHGHQSGDIVLTQVAKALNDAVRKHDLLGRIGGEEFGIYLPATEPPEALRCAERLRAAVEQSVRDPSDEAPVTISAGVAHTDRAESWEVMYRRADAKLYQAKRAGRNRVEAE</sequence>
<gene>
    <name evidence="5" type="ORF">LMG26690_00838</name>
</gene>
<name>A0A6S6Z7J7_9BURK</name>
<dbReference type="Proteomes" id="UP000494214">
    <property type="component" value="Unassembled WGS sequence"/>
</dbReference>
<dbReference type="AlphaFoldDB" id="A0A6S6Z7J7"/>
<evidence type="ECO:0000259" key="4">
    <source>
        <dbReference type="PROSITE" id="PS50887"/>
    </source>
</evidence>
<feature type="transmembrane region" description="Helical" evidence="3">
    <location>
        <begin position="93"/>
        <end position="113"/>
    </location>
</feature>
<feature type="transmembrane region" description="Helical" evidence="3">
    <location>
        <begin position="64"/>
        <end position="86"/>
    </location>
</feature>
<feature type="transmembrane region" description="Helical" evidence="3">
    <location>
        <begin position="153"/>
        <end position="171"/>
    </location>
</feature>
<dbReference type="InterPro" id="IPR043128">
    <property type="entry name" value="Rev_trsase/Diguanyl_cyclase"/>
</dbReference>
<keyword evidence="6" id="KW-1185">Reference proteome</keyword>
<feature type="domain" description="GGDEF" evidence="4">
    <location>
        <begin position="251"/>
        <end position="380"/>
    </location>
</feature>
<feature type="transmembrane region" description="Helical" evidence="3">
    <location>
        <begin position="37"/>
        <end position="58"/>
    </location>
</feature>
<evidence type="ECO:0000313" key="6">
    <source>
        <dbReference type="Proteomes" id="UP000494214"/>
    </source>
</evidence>
<feature type="transmembrane region" description="Helical" evidence="3">
    <location>
        <begin position="119"/>
        <end position="141"/>
    </location>
</feature>
<feature type="transmembrane region" description="Helical" evidence="3">
    <location>
        <begin position="191"/>
        <end position="214"/>
    </location>
</feature>
<dbReference type="SMART" id="SM00267">
    <property type="entry name" value="GGDEF"/>
    <property type="match status" value="1"/>
</dbReference>
<keyword evidence="3" id="KW-1133">Transmembrane helix</keyword>
<dbReference type="PROSITE" id="PS50887">
    <property type="entry name" value="GGDEF"/>
    <property type="match status" value="1"/>
</dbReference>
<evidence type="ECO:0000313" key="5">
    <source>
        <dbReference type="EMBL" id="CAB3666100.1"/>
    </source>
</evidence>
<dbReference type="FunFam" id="3.30.70.270:FF:000001">
    <property type="entry name" value="Diguanylate cyclase domain protein"/>
    <property type="match status" value="1"/>
</dbReference>
<evidence type="ECO:0000256" key="1">
    <source>
        <dbReference type="ARBA" id="ARBA00012528"/>
    </source>
</evidence>
<dbReference type="EMBL" id="CADIJM010000001">
    <property type="protein sequence ID" value="CAB3666100.1"/>
    <property type="molecule type" value="Genomic_DNA"/>
</dbReference>
<reference evidence="5 6" key="1">
    <citation type="submission" date="2020-04" db="EMBL/GenBank/DDBJ databases">
        <authorList>
            <person name="De Canck E."/>
        </authorList>
    </citation>
    <scope>NUCLEOTIDE SEQUENCE [LARGE SCALE GENOMIC DNA]</scope>
    <source>
        <strain evidence="5 6">LMG 26690</strain>
    </source>
</reference>
<dbReference type="SUPFAM" id="SSF55073">
    <property type="entry name" value="Nucleotide cyclase"/>
    <property type="match status" value="1"/>
</dbReference>
<dbReference type="EC" id="2.7.7.65" evidence="1"/>
<organism evidence="5 6">
    <name type="scientific">Achromobacter animicus</name>
    <dbReference type="NCBI Taxonomy" id="1389935"/>
    <lineage>
        <taxon>Bacteria</taxon>
        <taxon>Pseudomonadati</taxon>
        <taxon>Pseudomonadota</taxon>
        <taxon>Betaproteobacteria</taxon>
        <taxon>Burkholderiales</taxon>
        <taxon>Alcaligenaceae</taxon>
        <taxon>Achromobacter</taxon>
    </lineage>
</organism>
<proteinExistence type="predicted"/>
<dbReference type="GO" id="GO:0052621">
    <property type="term" value="F:diguanylate cyclase activity"/>
    <property type="evidence" value="ECO:0007669"/>
    <property type="project" value="UniProtKB-EC"/>
</dbReference>
<comment type="catalytic activity">
    <reaction evidence="2">
        <text>2 GTP = 3',3'-c-di-GMP + 2 diphosphate</text>
        <dbReference type="Rhea" id="RHEA:24898"/>
        <dbReference type="ChEBI" id="CHEBI:33019"/>
        <dbReference type="ChEBI" id="CHEBI:37565"/>
        <dbReference type="ChEBI" id="CHEBI:58805"/>
        <dbReference type="EC" id="2.7.7.65"/>
    </reaction>
</comment>